<evidence type="ECO:0000313" key="1">
    <source>
        <dbReference type="EMBL" id="CCH78343.1"/>
    </source>
</evidence>
<dbReference type="SUPFAM" id="SSF101898">
    <property type="entry name" value="NHL repeat"/>
    <property type="match status" value="1"/>
</dbReference>
<keyword evidence="2" id="KW-1185">Reference proteome</keyword>
<comment type="caution">
    <text evidence="1">The sequence shown here is derived from an EMBL/GenBank/DDBJ whole genome shotgun (WGS) entry which is preliminary data.</text>
</comment>
<dbReference type="Proteomes" id="UP000035721">
    <property type="component" value="Unassembled WGS sequence"/>
</dbReference>
<gene>
    <name evidence="1" type="ORF">BN12_2790001</name>
</gene>
<dbReference type="AlphaFoldDB" id="A0A077LWN8"/>
<reference evidence="1 2" key="1">
    <citation type="journal article" date="2013" name="ISME J.">
        <title>A metabolic model for members of the genus Tetrasphaera involved in enhanced biological phosphorus removal.</title>
        <authorList>
            <person name="Kristiansen R."/>
            <person name="Nguyen H.T.T."/>
            <person name="Saunders A.M."/>
            <person name="Nielsen J.L."/>
            <person name="Wimmer R."/>
            <person name="Le V.Q."/>
            <person name="McIlroy S.J."/>
            <person name="Petrovski S."/>
            <person name="Seviour R.J."/>
            <person name="Calteau A."/>
            <person name="Nielsen K.L."/>
            <person name="Nielsen P.H."/>
        </authorList>
    </citation>
    <scope>NUCLEOTIDE SEQUENCE [LARGE SCALE GENOMIC DNA]</scope>
    <source>
        <strain evidence="1 2">T1-X7</strain>
    </source>
</reference>
<accession>A0A077LWN8</accession>
<dbReference type="STRING" id="1194083.BN12_2790001"/>
<protein>
    <submittedName>
        <fullName evidence="1">Uncharacterized protein</fullName>
    </submittedName>
</protein>
<dbReference type="EMBL" id="CAJB01000200">
    <property type="protein sequence ID" value="CCH78343.1"/>
    <property type="molecule type" value="Genomic_DNA"/>
</dbReference>
<sequence>MDVAFLRGRMYALVTLVGGDIVGGPHLGDATVGIYRLERDGTWRVTADIGTWSAAHPPATDFFITTGVQYAMTPYGNGFLVTDGHHNRVLQVGLDGSVRQRVAVADVVPTGLETDGRRVWFTEAGPTPHEPRTGRLLSLGPGGRVSVQATGARLAVDVEEGPSRRLYLLSQGTWDGPADGTPALPDTGHLYAVGQGGHLAAVRDCDGAPIVLDRPTSLEIVGHTAYVVSFSGDLYRIRGL</sequence>
<evidence type="ECO:0000313" key="2">
    <source>
        <dbReference type="Proteomes" id="UP000035721"/>
    </source>
</evidence>
<organism evidence="1 2">
    <name type="scientific">Nostocoides japonicum T1-X7</name>
    <dbReference type="NCBI Taxonomy" id="1194083"/>
    <lineage>
        <taxon>Bacteria</taxon>
        <taxon>Bacillati</taxon>
        <taxon>Actinomycetota</taxon>
        <taxon>Actinomycetes</taxon>
        <taxon>Micrococcales</taxon>
        <taxon>Intrasporangiaceae</taxon>
        <taxon>Nostocoides</taxon>
    </lineage>
</organism>
<dbReference type="OrthoDB" id="657282at2"/>
<name>A0A077LWN8_9MICO</name>
<proteinExistence type="predicted"/>